<evidence type="ECO:0000313" key="3">
    <source>
        <dbReference type="Proteomes" id="UP000199452"/>
    </source>
</evidence>
<dbReference type="AlphaFoldDB" id="A0A1G6MV34"/>
<protein>
    <submittedName>
        <fullName evidence="2">Uncharacterized protein</fullName>
    </submittedName>
</protein>
<name>A0A1G6MV34_9BACT</name>
<keyword evidence="1" id="KW-0812">Transmembrane</keyword>
<evidence type="ECO:0000313" key="2">
    <source>
        <dbReference type="EMBL" id="SDC59067.1"/>
    </source>
</evidence>
<keyword evidence="1" id="KW-0472">Membrane</keyword>
<feature type="transmembrane region" description="Helical" evidence="1">
    <location>
        <begin position="12"/>
        <end position="31"/>
    </location>
</feature>
<keyword evidence="1" id="KW-1133">Transmembrane helix</keyword>
<gene>
    <name evidence="2" type="ORF">SAMN05216323_103836</name>
</gene>
<keyword evidence="3" id="KW-1185">Reference proteome</keyword>
<dbReference type="EMBL" id="FMYP01000038">
    <property type="protein sequence ID" value="SDC59067.1"/>
    <property type="molecule type" value="Genomic_DNA"/>
</dbReference>
<proteinExistence type="predicted"/>
<sequence>MPKTFMGSDVFLYGFGHIGFLFLRIKTLFFAEAHN</sequence>
<reference evidence="2 3" key="1">
    <citation type="submission" date="2016-09" db="EMBL/GenBank/DDBJ databases">
        <authorList>
            <person name="Capua I."/>
            <person name="De Benedictis P."/>
            <person name="Joannis T."/>
            <person name="Lombin L.H."/>
            <person name="Cattoli G."/>
        </authorList>
    </citation>
    <scope>NUCLEOTIDE SEQUENCE [LARGE SCALE GENOMIC DNA]</scope>
    <source>
        <strain evidence="2 3">A7P-90m</strain>
    </source>
</reference>
<dbReference type="STRING" id="1640674.SAMN05216323_103836"/>
<dbReference type="Proteomes" id="UP000199452">
    <property type="component" value="Unassembled WGS sequence"/>
</dbReference>
<evidence type="ECO:0000256" key="1">
    <source>
        <dbReference type="SAM" id="Phobius"/>
    </source>
</evidence>
<organism evidence="2 3">
    <name type="scientific">Williamwhitmania taraxaci</name>
    <dbReference type="NCBI Taxonomy" id="1640674"/>
    <lineage>
        <taxon>Bacteria</taxon>
        <taxon>Pseudomonadati</taxon>
        <taxon>Bacteroidota</taxon>
        <taxon>Bacteroidia</taxon>
        <taxon>Bacteroidales</taxon>
        <taxon>Williamwhitmaniaceae</taxon>
        <taxon>Williamwhitmania</taxon>
    </lineage>
</organism>
<accession>A0A1G6MV34</accession>